<dbReference type="InterPro" id="IPR053201">
    <property type="entry name" value="Flavunoidine_N-MTase"/>
</dbReference>
<sequence length="202" mass="21561">MQEAVSQFTEEENTLVLVGPFEDALPEPDGRMGDIQVGVLRAGGAYTLIACEPAPAGARLFDMTGELTDIPSRYSVQVGKDTHLDLSPSIGHEEMMDSCFWRFMNHSCTPNARIDGQQVIALTGIQPGEEITFHYSTTEFAMAEPFDCWCGSENCAGRIAGFSAASDTERARLRPWLAPHLLTAGPPASEGAPESAAGAAGP</sequence>
<feature type="region of interest" description="Disordered" evidence="3">
    <location>
        <begin position="183"/>
        <end position="202"/>
    </location>
</feature>
<organism evidence="5">
    <name type="scientific">Streptomyces sp. NBC_00060</name>
    <dbReference type="NCBI Taxonomy" id="2975636"/>
    <lineage>
        <taxon>Bacteria</taxon>
        <taxon>Bacillati</taxon>
        <taxon>Actinomycetota</taxon>
        <taxon>Actinomycetes</taxon>
        <taxon>Kitasatosporales</taxon>
        <taxon>Streptomycetaceae</taxon>
        <taxon>Streptomyces</taxon>
    </lineage>
</organism>
<dbReference type="Gene3D" id="2.170.270.10">
    <property type="entry name" value="SET domain"/>
    <property type="match status" value="1"/>
</dbReference>
<protein>
    <submittedName>
        <fullName evidence="5">SET domain-containing protein-lysine N-methyltransferase</fullName>
    </submittedName>
</protein>
<evidence type="ECO:0000256" key="1">
    <source>
        <dbReference type="ARBA" id="ARBA00022679"/>
    </source>
</evidence>
<dbReference type="InterPro" id="IPR046341">
    <property type="entry name" value="SET_dom_sf"/>
</dbReference>
<accession>A0AAU2GT47</accession>
<dbReference type="GO" id="GO:0016740">
    <property type="term" value="F:transferase activity"/>
    <property type="evidence" value="ECO:0007669"/>
    <property type="project" value="UniProtKB-KW"/>
</dbReference>
<evidence type="ECO:0000259" key="4">
    <source>
        <dbReference type="PROSITE" id="PS50868"/>
    </source>
</evidence>
<dbReference type="InterPro" id="IPR003616">
    <property type="entry name" value="Post-SET_dom"/>
</dbReference>
<feature type="compositionally biased region" description="Low complexity" evidence="3">
    <location>
        <begin position="184"/>
        <end position="202"/>
    </location>
</feature>
<dbReference type="PANTHER" id="PTHR12350:SF19">
    <property type="entry name" value="SET DOMAIN-CONTAINING PROTEIN"/>
    <property type="match status" value="1"/>
</dbReference>
<evidence type="ECO:0000256" key="2">
    <source>
        <dbReference type="ARBA" id="ARBA00022691"/>
    </source>
</evidence>
<dbReference type="EMBL" id="CP108253">
    <property type="protein sequence ID" value="WTU38368.1"/>
    <property type="molecule type" value="Genomic_DNA"/>
</dbReference>
<proteinExistence type="predicted"/>
<dbReference type="PANTHER" id="PTHR12350">
    <property type="entry name" value="HISTONE-LYSINE N-METHYLTRANSFERASE-RELATED"/>
    <property type="match status" value="1"/>
</dbReference>
<feature type="domain" description="Post-SET" evidence="4">
    <location>
        <begin position="144"/>
        <end position="160"/>
    </location>
</feature>
<dbReference type="AlphaFoldDB" id="A0AAU2GT47"/>
<reference evidence="5" key="1">
    <citation type="submission" date="2022-10" db="EMBL/GenBank/DDBJ databases">
        <title>The complete genomes of actinobacterial strains from the NBC collection.</title>
        <authorList>
            <person name="Joergensen T.S."/>
            <person name="Alvarez Arevalo M."/>
            <person name="Sterndorff E.B."/>
            <person name="Faurdal D."/>
            <person name="Vuksanovic O."/>
            <person name="Mourched A.-S."/>
            <person name="Charusanti P."/>
            <person name="Shaw S."/>
            <person name="Blin K."/>
            <person name="Weber T."/>
        </authorList>
    </citation>
    <scope>NUCLEOTIDE SEQUENCE</scope>
    <source>
        <strain evidence="5">NBC_00060</strain>
    </source>
</reference>
<gene>
    <name evidence="5" type="ORF">OHV25_01740</name>
</gene>
<keyword evidence="2" id="KW-0949">S-adenosyl-L-methionine</keyword>
<dbReference type="InterPro" id="IPR001214">
    <property type="entry name" value="SET_dom"/>
</dbReference>
<name>A0AAU2GT47_9ACTN</name>
<dbReference type="SUPFAM" id="SSF82199">
    <property type="entry name" value="SET domain"/>
    <property type="match status" value="1"/>
</dbReference>
<evidence type="ECO:0000256" key="3">
    <source>
        <dbReference type="SAM" id="MobiDB-lite"/>
    </source>
</evidence>
<evidence type="ECO:0000313" key="5">
    <source>
        <dbReference type="EMBL" id="WTU38368.1"/>
    </source>
</evidence>
<keyword evidence="1" id="KW-0808">Transferase</keyword>
<dbReference type="Pfam" id="PF00856">
    <property type="entry name" value="SET"/>
    <property type="match status" value="1"/>
</dbReference>
<dbReference type="PROSITE" id="PS50868">
    <property type="entry name" value="POST_SET"/>
    <property type="match status" value="1"/>
</dbReference>